<dbReference type="Proteomes" id="UP000181951">
    <property type="component" value="Unassembled WGS sequence"/>
</dbReference>
<keyword evidence="2" id="KW-1185">Reference proteome</keyword>
<evidence type="ECO:0000313" key="2">
    <source>
        <dbReference type="Proteomes" id="UP000181951"/>
    </source>
</evidence>
<sequence>MTPTLRLWHMAAPGGQARERYACGLRDAVAEPEPRLTRILSVLLTGAGVRATA</sequence>
<dbReference type="EMBL" id="FODD01000028">
    <property type="protein sequence ID" value="SEO49548.1"/>
    <property type="molecule type" value="Genomic_DNA"/>
</dbReference>
<organism evidence="1 2">
    <name type="scientific">Actinacidiphila rubida</name>
    <dbReference type="NCBI Taxonomy" id="310780"/>
    <lineage>
        <taxon>Bacteria</taxon>
        <taxon>Bacillati</taxon>
        <taxon>Actinomycetota</taxon>
        <taxon>Actinomycetes</taxon>
        <taxon>Kitasatosporales</taxon>
        <taxon>Streptomycetaceae</taxon>
        <taxon>Actinacidiphila</taxon>
    </lineage>
</organism>
<accession>A0A1H8Q688</accession>
<name>A0A1H8Q688_9ACTN</name>
<gene>
    <name evidence="1" type="ORF">SAMN05216267_102860</name>
</gene>
<proteinExistence type="predicted"/>
<dbReference type="AlphaFoldDB" id="A0A1H8Q688"/>
<protein>
    <submittedName>
        <fullName evidence="1">Uncharacterized protein</fullName>
    </submittedName>
</protein>
<reference evidence="1 2" key="1">
    <citation type="submission" date="2016-10" db="EMBL/GenBank/DDBJ databases">
        <authorList>
            <person name="de Groot N.N."/>
        </authorList>
    </citation>
    <scope>NUCLEOTIDE SEQUENCE [LARGE SCALE GENOMIC DNA]</scope>
    <source>
        <strain evidence="1 2">CGMCC 4.2026</strain>
    </source>
</reference>
<dbReference type="RefSeq" id="WP_176735606.1">
    <property type="nucleotide sequence ID" value="NZ_FODD01000028.1"/>
</dbReference>
<evidence type="ECO:0000313" key="1">
    <source>
        <dbReference type="EMBL" id="SEO49548.1"/>
    </source>
</evidence>